<name>A0A9N7UC94_PLEPL</name>
<feature type="region of interest" description="Disordered" evidence="1">
    <location>
        <begin position="1"/>
        <end position="29"/>
    </location>
</feature>
<comment type="caution">
    <text evidence="2">The sequence shown here is derived from an EMBL/GenBank/DDBJ whole genome shotgun (WGS) entry which is preliminary data.</text>
</comment>
<evidence type="ECO:0000313" key="3">
    <source>
        <dbReference type="Proteomes" id="UP001153269"/>
    </source>
</evidence>
<sequence length="173" mass="19108">MCLCDNETEKTRDGHEGSEAGEETGGRTGRLSEELIECCPQTDRGTDRHRVIIQLVLWRFNCERLPQIVSQSLLRSLSAGSQPISSSYAPLAAWRRFSRQSPSLIGPRPGAGRPGRAEPSRDKILVKERQRLKALASEDEVLEAPPIRSSVGQMVLQINALEKLCTKLELSGS</sequence>
<gene>
    <name evidence="2" type="ORF">PLEPLA_LOCUS15560</name>
</gene>
<dbReference type="AlphaFoldDB" id="A0A9N7UC94"/>
<protein>
    <submittedName>
        <fullName evidence="2">Uncharacterized protein</fullName>
    </submittedName>
</protein>
<evidence type="ECO:0000313" key="2">
    <source>
        <dbReference type="EMBL" id="CAB1427619.1"/>
    </source>
</evidence>
<proteinExistence type="predicted"/>
<accession>A0A9N7UC94</accession>
<dbReference type="Proteomes" id="UP001153269">
    <property type="component" value="Unassembled WGS sequence"/>
</dbReference>
<dbReference type="EMBL" id="CADEAL010000982">
    <property type="protein sequence ID" value="CAB1427619.1"/>
    <property type="molecule type" value="Genomic_DNA"/>
</dbReference>
<keyword evidence="3" id="KW-1185">Reference proteome</keyword>
<feature type="compositionally biased region" description="Basic and acidic residues" evidence="1">
    <location>
        <begin position="7"/>
        <end position="18"/>
    </location>
</feature>
<organism evidence="2 3">
    <name type="scientific">Pleuronectes platessa</name>
    <name type="common">European plaice</name>
    <dbReference type="NCBI Taxonomy" id="8262"/>
    <lineage>
        <taxon>Eukaryota</taxon>
        <taxon>Metazoa</taxon>
        <taxon>Chordata</taxon>
        <taxon>Craniata</taxon>
        <taxon>Vertebrata</taxon>
        <taxon>Euteleostomi</taxon>
        <taxon>Actinopterygii</taxon>
        <taxon>Neopterygii</taxon>
        <taxon>Teleostei</taxon>
        <taxon>Neoteleostei</taxon>
        <taxon>Acanthomorphata</taxon>
        <taxon>Carangaria</taxon>
        <taxon>Pleuronectiformes</taxon>
        <taxon>Pleuronectoidei</taxon>
        <taxon>Pleuronectidae</taxon>
        <taxon>Pleuronectes</taxon>
    </lineage>
</organism>
<reference evidence="2" key="1">
    <citation type="submission" date="2020-03" db="EMBL/GenBank/DDBJ databases">
        <authorList>
            <person name="Weist P."/>
        </authorList>
    </citation>
    <scope>NUCLEOTIDE SEQUENCE</scope>
</reference>
<evidence type="ECO:0000256" key="1">
    <source>
        <dbReference type="SAM" id="MobiDB-lite"/>
    </source>
</evidence>